<dbReference type="SUPFAM" id="SSF53474">
    <property type="entry name" value="alpha/beta-Hydrolases"/>
    <property type="match status" value="1"/>
</dbReference>
<dbReference type="Gene3D" id="3.40.50.1820">
    <property type="entry name" value="alpha/beta hydrolase"/>
    <property type="match status" value="1"/>
</dbReference>
<dbReference type="EMBL" id="CP063164">
    <property type="protein sequence ID" value="QOR62686.1"/>
    <property type="molecule type" value="Genomic_DNA"/>
</dbReference>
<organism evidence="2 3">
    <name type="scientific">Sulfurovum indicum</name>
    <dbReference type="NCBI Taxonomy" id="2779528"/>
    <lineage>
        <taxon>Bacteria</taxon>
        <taxon>Pseudomonadati</taxon>
        <taxon>Campylobacterota</taxon>
        <taxon>Epsilonproteobacteria</taxon>
        <taxon>Campylobacterales</taxon>
        <taxon>Sulfurovaceae</taxon>
        <taxon>Sulfurovum</taxon>
    </lineage>
</organism>
<reference evidence="2 3" key="1">
    <citation type="submission" date="2020-10" db="EMBL/GenBank/DDBJ databases">
        <title>The genome of sulfurovum sp.</title>
        <authorList>
            <person name="Xie S."/>
            <person name="Shao Z."/>
            <person name="Jiang L."/>
        </authorList>
    </citation>
    <scope>NUCLEOTIDE SEQUENCE [LARGE SCALE GENOMIC DNA]</scope>
    <source>
        <strain evidence="2 3">ST-419</strain>
    </source>
</reference>
<sequence length="302" mass="33955">MYLPLQNETIVLADGRILGFAQSGDPEGRAVFHFHGLHSSRLEAVVVHEIVKEAGIRFIGIDRPGIGLSSFQPGRTILDFPSDVEALADALGIEEFSLTAVSAGSPYLFACLHKLPRRVSSCAIIAGVPPVLELGVDKMPKESRIFISIAQKFPWLIHPLFWFHYGRLSRHDSDAERFLDHIIRTLERVDHLLLENRDTREVLLQTFRESYRQGSRGVACDGIAVFAKPWGFSLEEIDFRPVRLWHGGKDNGVPVQLAESVAERLKGAELTIYPDEGHLSIVFHHFQEIIHALQTDDHGFQR</sequence>
<dbReference type="RefSeq" id="WP_197549505.1">
    <property type="nucleotide sequence ID" value="NZ_CP063164.1"/>
</dbReference>
<dbReference type="PANTHER" id="PTHR45763">
    <property type="entry name" value="HYDROLASE, ALPHA/BETA FOLD FAMILY PROTEIN, EXPRESSED-RELATED"/>
    <property type="match status" value="1"/>
</dbReference>
<dbReference type="GO" id="GO:0016787">
    <property type="term" value="F:hydrolase activity"/>
    <property type="evidence" value="ECO:0007669"/>
    <property type="project" value="UniProtKB-KW"/>
</dbReference>
<dbReference type="InterPro" id="IPR029058">
    <property type="entry name" value="AB_hydrolase_fold"/>
</dbReference>
<evidence type="ECO:0000313" key="2">
    <source>
        <dbReference type="EMBL" id="QOR62686.1"/>
    </source>
</evidence>
<dbReference type="AlphaFoldDB" id="A0A7M1S5S6"/>
<gene>
    <name evidence="2" type="ORF">IMZ28_04240</name>
</gene>
<dbReference type="Proteomes" id="UP000595074">
    <property type="component" value="Chromosome"/>
</dbReference>
<evidence type="ECO:0000313" key="3">
    <source>
        <dbReference type="Proteomes" id="UP000595074"/>
    </source>
</evidence>
<dbReference type="KEGG" id="sinu:IMZ28_04240"/>
<feature type="domain" description="AB hydrolase-1" evidence="1">
    <location>
        <begin position="53"/>
        <end position="284"/>
    </location>
</feature>
<accession>A0A7M1S5S6</accession>
<name>A0A7M1S5S6_9BACT</name>
<dbReference type="PANTHER" id="PTHR45763:SF46">
    <property type="entry name" value="AB HYDROLASE-1 DOMAIN-CONTAINING PROTEIN"/>
    <property type="match status" value="1"/>
</dbReference>
<keyword evidence="2" id="KW-0378">Hydrolase</keyword>
<evidence type="ECO:0000259" key="1">
    <source>
        <dbReference type="Pfam" id="PF00561"/>
    </source>
</evidence>
<dbReference type="Pfam" id="PF00561">
    <property type="entry name" value="Abhydrolase_1"/>
    <property type="match status" value="1"/>
</dbReference>
<keyword evidence="3" id="KW-1185">Reference proteome</keyword>
<protein>
    <submittedName>
        <fullName evidence="2">Alpha/beta hydrolase</fullName>
    </submittedName>
</protein>
<dbReference type="InterPro" id="IPR000073">
    <property type="entry name" value="AB_hydrolase_1"/>
</dbReference>
<proteinExistence type="predicted"/>